<evidence type="ECO:0000313" key="2">
    <source>
        <dbReference type="Proteomes" id="UP000602510"/>
    </source>
</evidence>
<reference evidence="1" key="1">
    <citation type="submission" date="2020-04" db="EMBL/GenBank/DDBJ databases">
        <title>Hybrid Assembly of Korean Phytophthora infestans isolates.</title>
        <authorList>
            <person name="Prokchorchik M."/>
            <person name="Lee Y."/>
            <person name="Seo J."/>
            <person name="Cho J.-H."/>
            <person name="Park Y.-E."/>
            <person name="Jang D.-C."/>
            <person name="Im J.-S."/>
            <person name="Choi J.-G."/>
            <person name="Park H.-J."/>
            <person name="Lee G.-B."/>
            <person name="Lee Y.-G."/>
            <person name="Hong S.-Y."/>
            <person name="Cho K."/>
            <person name="Sohn K.H."/>
        </authorList>
    </citation>
    <scope>NUCLEOTIDE SEQUENCE</scope>
    <source>
        <strain evidence="1">KR_1_A1</strain>
    </source>
</reference>
<organism evidence="1 2">
    <name type="scientific">Phytophthora infestans</name>
    <name type="common">Potato late blight agent</name>
    <name type="synonym">Botrytis infestans</name>
    <dbReference type="NCBI Taxonomy" id="4787"/>
    <lineage>
        <taxon>Eukaryota</taxon>
        <taxon>Sar</taxon>
        <taxon>Stramenopiles</taxon>
        <taxon>Oomycota</taxon>
        <taxon>Peronosporomycetes</taxon>
        <taxon>Peronosporales</taxon>
        <taxon>Peronosporaceae</taxon>
        <taxon>Phytophthora</taxon>
    </lineage>
</organism>
<evidence type="ECO:0000313" key="1">
    <source>
        <dbReference type="EMBL" id="KAF4041295.1"/>
    </source>
</evidence>
<name>A0A833T7S7_PHYIN</name>
<dbReference type="AlphaFoldDB" id="A0A833T7S7"/>
<proteinExistence type="predicted"/>
<dbReference type="EMBL" id="WSZM01000127">
    <property type="protein sequence ID" value="KAF4041295.1"/>
    <property type="molecule type" value="Genomic_DNA"/>
</dbReference>
<sequence>MIFWAHNLCEELNLCRRCPTVLYQDNQSTIKERGEFDVKYCATTDILADIFTKPLGSTQYA</sequence>
<comment type="caution">
    <text evidence="1">The sequence shown here is derived from an EMBL/GenBank/DDBJ whole genome shotgun (WGS) entry which is preliminary data.</text>
</comment>
<protein>
    <submittedName>
        <fullName evidence="1">Uncharacterized protein</fullName>
    </submittedName>
</protein>
<accession>A0A833T7S7</accession>
<keyword evidence="2" id="KW-1185">Reference proteome</keyword>
<gene>
    <name evidence="1" type="ORF">GN244_ATG06471</name>
</gene>
<dbReference type="Proteomes" id="UP000602510">
    <property type="component" value="Unassembled WGS sequence"/>
</dbReference>